<proteinExistence type="inferred from homology"/>
<evidence type="ECO:0000256" key="3">
    <source>
        <dbReference type="ARBA" id="ARBA00023002"/>
    </source>
</evidence>
<keyword evidence="7" id="KW-1185">Reference proteome</keyword>
<dbReference type="EMBL" id="JAUPBM010000025">
    <property type="protein sequence ID" value="MDO7019808.1"/>
    <property type="molecule type" value="Genomic_DNA"/>
</dbReference>
<protein>
    <submittedName>
        <fullName evidence="6">Zinc-dependent alcohol dehydrogenase family protein</fullName>
    </submittedName>
</protein>
<evidence type="ECO:0000313" key="7">
    <source>
        <dbReference type="Proteomes" id="UP001175147"/>
    </source>
</evidence>
<comment type="caution">
    <text evidence="6">The sequence shown here is derived from an EMBL/GenBank/DDBJ whole genome shotgun (WGS) entry which is preliminary data.</text>
</comment>
<dbReference type="InterPro" id="IPR036291">
    <property type="entry name" value="NAD(P)-bd_dom_sf"/>
</dbReference>
<dbReference type="InterPro" id="IPR011032">
    <property type="entry name" value="GroES-like_sf"/>
</dbReference>
<dbReference type="Pfam" id="PF08240">
    <property type="entry name" value="ADH_N"/>
    <property type="match status" value="1"/>
</dbReference>
<keyword evidence="1 4" id="KW-0479">Metal-binding</keyword>
<dbReference type="PROSITE" id="PS00059">
    <property type="entry name" value="ADH_ZINC"/>
    <property type="match status" value="1"/>
</dbReference>
<dbReference type="InterPro" id="IPR013149">
    <property type="entry name" value="ADH-like_C"/>
</dbReference>
<keyword evidence="3" id="KW-0560">Oxidoreductase</keyword>
<evidence type="ECO:0000256" key="2">
    <source>
        <dbReference type="ARBA" id="ARBA00022833"/>
    </source>
</evidence>
<reference evidence="6" key="1">
    <citation type="submission" date="2023-07" db="EMBL/GenBank/DDBJ databases">
        <title>Mucosal microbiota of week-old chicken and adult hens.</title>
        <authorList>
            <person name="Volf J."/>
            <person name="Karasova D."/>
            <person name="Crhanova M."/>
            <person name="Faldynova M."/>
            <person name="Prikrylova H."/>
            <person name="Zeman M."/>
            <person name="Babak V."/>
            <person name="Rajova J."/>
            <person name="Rychlik I."/>
        </authorList>
    </citation>
    <scope>NUCLEOTIDE SEQUENCE</scope>
    <source>
        <strain evidence="6">ET902</strain>
    </source>
</reference>
<dbReference type="InterPro" id="IPR002328">
    <property type="entry name" value="ADH_Zn_CS"/>
</dbReference>
<dbReference type="Gene3D" id="3.40.50.720">
    <property type="entry name" value="NAD(P)-binding Rossmann-like Domain"/>
    <property type="match status" value="1"/>
</dbReference>
<comment type="similarity">
    <text evidence="4">Belongs to the zinc-containing alcohol dehydrogenase family.</text>
</comment>
<organism evidence="6 7">
    <name type="scientific">Brachyspira innocens</name>
    <dbReference type="NCBI Taxonomy" id="13264"/>
    <lineage>
        <taxon>Bacteria</taxon>
        <taxon>Pseudomonadati</taxon>
        <taxon>Spirochaetota</taxon>
        <taxon>Spirochaetia</taxon>
        <taxon>Brachyspirales</taxon>
        <taxon>Brachyspiraceae</taxon>
        <taxon>Brachyspira</taxon>
    </lineage>
</organism>
<dbReference type="PANTHER" id="PTHR43401">
    <property type="entry name" value="L-THREONINE 3-DEHYDROGENASE"/>
    <property type="match status" value="1"/>
</dbReference>
<dbReference type="SUPFAM" id="SSF51735">
    <property type="entry name" value="NAD(P)-binding Rossmann-fold domains"/>
    <property type="match status" value="1"/>
</dbReference>
<dbReference type="PANTHER" id="PTHR43401:SF2">
    <property type="entry name" value="L-THREONINE 3-DEHYDROGENASE"/>
    <property type="match status" value="1"/>
</dbReference>
<keyword evidence="2 4" id="KW-0862">Zinc</keyword>
<feature type="domain" description="Enoyl reductase (ER)" evidence="5">
    <location>
        <begin position="12"/>
        <end position="283"/>
    </location>
</feature>
<accession>A0ABT8YV72</accession>
<dbReference type="Pfam" id="PF00107">
    <property type="entry name" value="ADH_zinc_N"/>
    <property type="match status" value="1"/>
</dbReference>
<sequence>MKAAVFYEKHKIIVEDLDIREPNDDEVLVRVKYCGVCGTDVHIYEGAKGSTDVNPPRILGHEFSGQVEKIGKNVTKVKIGDKVAIDPNDYCNNCYYCNNAKKHLCNSMTAVGVSLNGGFGEYAIVKENLVFKVSDSVSYESAAMAEPISCCLHGIDLMNINQGDTVMIVGAGNIGLIMIQLVKYKGAVNIIAVEPVEKRRERAKKYGANIVIDPVNDSTENILKENNIFNVDKVIDCAGKIQTAEYSIKYAGKGAEVMLFGLTSPDDELKIKPFELFQREITIKTSFVNPYAFERAIHLLEANIINVSDIITDIVELENINDVFTKKLYLKDGKVLIKA</sequence>
<dbReference type="SUPFAM" id="SSF50129">
    <property type="entry name" value="GroES-like"/>
    <property type="match status" value="1"/>
</dbReference>
<evidence type="ECO:0000259" key="5">
    <source>
        <dbReference type="SMART" id="SM00829"/>
    </source>
</evidence>
<dbReference type="Proteomes" id="UP001175147">
    <property type="component" value="Unassembled WGS sequence"/>
</dbReference>
<gene>
    <name evidence="6" type="ORF">Q5M86_03350</name>
</gene>
<evidence type="ECO:0000256" key="1">
    <source>
        <dbReference type="ARBA" id="ARBA00022723"/>
    </source>
</evidence>
<dbReference type="CDD" id="cd08234">
    <property type="entry name" value="threonine_DH_like"/>
    <property type="match status" value="1"/>
</dbReference>
<dbReference type="InterPro" id="IPR020843">
    <property type="entry name" value="ER"/>
</dbReference>
<evidence type="ECO:0000256" key="4">
    <source>
        <dbReference type="RuleBase" id="RU361277"/>
    </source>
</evidence>
<dbReference type="RefSeq" id="WP_304385258.1">
    <property type="nucleotide sequence ID" value="NZ_JAUPBL010000039.1"/>
</dbReference>
<dbReference type="InterPro" id="IPR013154">
    <property type="entry name" value="ADH-like_N"/>
</dbReference>
<comment type="cofactor">
    <cofactor evidence="4">
        <name>Zn(2+)</name>
        <dbReference type="ChEBI" id="CHEBI:29105"/>
    </cofactor>
</comment>
<dbReference type="InterPro" id="IPR050129">
    <property type="entry name" value="Zn_alcohol_dh"/>
</dbReference>
<evidence type="ECO:0000313" key="6">
    <source>
        <dbReference type="EMBL" id="MDO7019808.1"/>
    </source>
</evidence>
<name>A0ABT8YV72_9SPIR</name>
<dbReference type="SMART" id="SM00829">
    <property type="entry name" value="PKS_ER"/>
    <property type="match status" value="1"/>
</dbReference>
<dbReference type="Gene3D" id="3.90.180.10">
    <property type="entry name" value="Medium-chain alcohol dehydrogenases, catalytic domain"/>
    <property type="match status" value="1"/>
</dbReference>